<dbReference type="PANTHER" id="PTHR30273">
    <property type="entry name" value="PERIPLASMIC SIGNAL SENSOR AND SIGMA FACTOR ACTIVATOR FECR-RELATED"/>
    <property type="match status" value="1"/>
</dbReference>
<dbReference type="Gene3D" id="2.60.120.200">
    <property type="match status" value="1"/>
</dbReference>
<dbReference type="AlphaFoldDB" id="A0A6M1RXT0"/>
<dbReference type="Pfam" id="PF13385">
    <property type="entry name" value="Laminin_G_3"/>
    <property type="match status" value="1"/>
</dbReference>
<organism evidence="2 3">
    <name type="scientific">Limisphaera ngatamarikiensis</name>
    <dbReference type="NCBI Taxonomy" id="1324935"/>
    <lineage>
        <taxon>Bacteria</taxon>
        <taxon>Pseudomonadati</taxon>
        <taxon>Verrucomicrobiota</taxon>
        <taxon>Verrucomicrobiia</taxon>
        <taxon>Limisphaerales</taxon>
        <taxon>Limisphaeraceae</taxon>
        <taxon>Limisphaera</taxon>
    </lineage>
</organism>
<keyword evidence="3" id="KW-1185">Reference proteome</keyword>
<keyword evidence="1" id="KW-0472">Membrane</keyword>
<name>A0A6M1RXT0_9BACT</name>
<dbReference type="Proteomes" id="UP000477311">
    <property type="component" value="Unassembled WGS sequence"/>
</dbReference>
<protein>
    <submittedName>
        <fullName evidence="2">FecR domain-containing protein</fullName>
    </submittedName>
</protein>
<dbReference type="GO" id="GO:0016989">
    <property type="term" value="F:sigma factor antagonist activity"/>
    <property type="evidence" value="ECO:0007669"/>
    <property type="project" value="TreeGrafter"/>
</dbReference>
<proteinExistence type="predicted"/>
<keyword evidence="1" id="KW-0812">Transmembrane</keyword>
<evidence type="ECO:0000313" key="3">
    <source>
        <dbReference type="Proteomes" id="UP000477311"/>
    </source>
</evidence>
<accession>A0A6M1RXT0</accession>
<dbReference type="InterPro" id="IPR013320">
    <property type="entry name" value="ConA-like_dom_sf"/>
</dbReference>
<evidence type="ECO:0000313" key="2">
    <source>
        <dbReference type="EMBL" id="NGO39552.1"/>
    </source>
</evidence>
<reference evidence="2 3" key="1">
    <citation type="submission" date="2020-02" db="EMBL/GenBank/DDBJ databases">
        <title>Draft genome sequence of Limisphaera ngatamarikiensis NGM72.4T, a thermophilic Verrucomicrobia grouped in subdivision 3.</title>
        <authorList>
            <person name="Carere C.R."/>
            <person name="Steen J."/>
            <person name="Hugenholtz P."/>
            <person name="Stott M.B."/>
        </authorList>
    </citation>
    <scope>NUCLEOTIDE SEQUENCE [LARGE SCALE GENOMIC DNA]</scope>
    <source>
        <strain evidence="2 3">NGM72.4</strain>
    </source>
</reference>
<gene>
    <name evidence="2" type="ORF">G4L39_09105</name>
</gene>
<comment type="caution">
    <text evidence="2">The sequence shown here is derived from an EMBL/GenBank/DDBJ whole genome shotgun (WGS) entry which is preliminary data.</text>
</comment>
<dbReference type="RefSeq" id="WP_165107628.1">
    <property type="nucleotide sequence ID" value="NZ_JAAKYA010000053.1"/>
</dbReference>
<dbReference type="PANTHER" id="PTHR30273:SF2">
    <property type="entry name" value="PROTEIN FECR"/>
    <property type="match status" value="1"/>
</dbReference>
<feature type="transmembrane region" description="Helical" evidence="1">
    <location>
        <begin position="103"/>
        <end position="123"/>
    </location>
</feature>
<dbReference type="EMBL" id="JAAKYA010000053">
    <property type="protein sequence ID" value="NGO39552.1"/>
    <property type="molecule type" value="Genomic_DNA"/>
</dbReference>
<dbReference type="InterPro" id="IPR012373">
    <property type="entry name" value="Ferrdict_sens_TM"/>
</dbReference>
<keyword evidence="1" id="KW-1133">Transmembrane helix</keyword>
<dbReference type="SUPFAM" id="SSF49899">
    <property type="entry name" value="Concanavalin A-like lectins/glucanases"/>
    <property type="match status" value="1"/>
</dbReference>
<evidence type="ECO:0000256" key="1">
    <source>
        <dbReference type="SAM" id="Phobius"/>
    </source>
</evidence>
<sequence>MDDDLRDLLMAWGGGTLEESRCETLLARLRTDPAFRRECARQIHMLGMLKVVQAPSPRWLRIEEELRSEPAPAEVSAGKGSPVEGRVMEALRAGAMVNRVRRLWWVPALSLGLVLAAGLWWGMRYRPTPPPVPLHLRETLGVVVQADEVVWDRGSTHRPHQDDLLEPGWLRLRSGRLALALFNGVRLYVEGPAAVQLRSLSHVYCEQGRLSVHVPPQSEITDFTIASPGAAIRDLGTEFGFNVSPDGSAEVMVFRGSAEASVLAPNGTTLRSEVLPAHAPVRIVPERGAIEPAALPPGRFVQPPRVEARPLQLSPEYARAVRAAQPWSYWRFEDASAGRIPNEMEGGPALIIRGEVRCREVGSGNRAAFFDSRRARSHLQTESPWIVPPGDYAVEFLFSSEQYKNSALVGLLTPEDQHLALVELTARDPEHLVHKPGTLRYVQRVPPATFGGVNLFSTRVFFPYRWHHIVAQCRNGRLEMYIDGALAAAADADRVQSVGPCHVLLGMLRHRPDPADDVRSLIGYLDEVAIYPHALSPEAIAWHAALAGCSEEDPQGSRQARR</sequence>